<organism evidence="5 6">
    <name type="scientific">Ciona intestinalis</name>
    <name type="common">Transparent sea squirt</name>
    <name type="synonym">Ascidia intestinalis</name>
    <dbReference type="NCBI Taxonomy" id="7719"/>
    <lineage>
        <taxon>Eukaryota</taxon>
        <taxon>Metazoa</taxon>
        <taxon>Chordata</taxon>
        <taxon>Tunicata</taxon>
        <taxon>Ascidiacea</taxon>
        <taxon>Phlebobranchia</taxon>
        <taxon>Cionidae</taxon>
        <taxon>Ciona</taxon>
    </lineage>
</organism>
<keyword evidence="1" id="KW-0677">Repeat</keyword>
<evidence type="ECO:0000256" key="3">
    <source>
        <dbReference type="PROSITE-ProRule" id="PRU00023"/>
    </source>
</evidence>
<feature type="region of interest" description="Disordered" evidence="4">
    <location>
        <begin position="63"/>
        <end position="84"/>
    </location>
</feature>
<reference evidence="5" key="3">
    <citation type="submission" date="2025-09" db="UniProtKB">
        <authorList>
            <consortium name="Ensembl"/>
        </authorList>
    </citation>
    <scope>IDENTIFICATION</scope>
</reference>
<proteinExistence type="predicted"/>
<dbReference type="InterPro" id="IPR002110">
    <property type="entry name" value="Ankyrin_rpt"/>
</dbReference>
<dbReference type="PANTHER" id="PTHR24161:SF103">
    <property type="entry name" value="LD20463P"/>
    <property type="match status" value="1"/>
</dbReference>
<feature type="compositionally biased region" description="Low complexity" evidence="4">
    <location>
        <begin position="1"/>
        <end position="13"/>
    </location>
</feature>
<dbReference type="HOGENOM" id="CLU_1334532_0_0_1"/>
<dbReference type="AlphaFoldDB" id="H2XSA9"/>
<dbReference type="Ensembl" id="ENSCINT00000035422.1">
    <property type="protein sequence ID" value="ENSCINP00000032543.1"/>
    <property type="gene ID" value="ENSCING00000021481.1"/>
</dbReference>
<dbReference type="Pfam" id="PF12796">
    <property type="entry name" value="Ank_2"/>
    <property type="match status" value="1"/>
</dbReference>
<protein>
    <submittedName>
        <fullName evidence="5">Transient receptor potential cation channel subfamily A member 1 homolog</fullName>
    </submittedName>
</protein>
<name>H2XSA9_CIOIN</name>
<feature type="region of interest" description="Disordered" evidence="4">
    <location>
        <begin position="1"/>
        <end position="46"/>
    </location>
</feature>
<sequence>MSSSSSSHSRSSSEVLLPGKVDETTNVTEQMAKVVPSDANGHNNQFKERMEQTSFSHINESHVNPMLQGDAPDNPKLHGLHHGPTRVDSLQQPLERLENVDPDEHSLHQIARDGDVDLMVKLLDRLTPSRAAKRLNKKDGDRFTPLHYAARYNHLQMCRLLVSRGADIHAPGEDDVTALHLVAKYKPKKERIDAPDYDSSDGSSED</sequence>
<reference evidence="6" key="1">
    <citation type="journal article" date="2002" name="Science">
        <title>The draft genome of Ciona intestinalis: insights into chordate and vertebrate origins.</title>
        <authorList>
            <person name="Dehal P."/>
            <person name="Satou Y."/>
            <person name="Campbell R.K."/>
            <person name="Chapman J."/>
            <person name="Degnan B."/>
            <person name="De Tomaso A."/>
            <person name="Davidson B."/>
            <person name="Di Gregorio A."/>
            <person name="Gelpke M."/>
            <person name="Goodstein D.M."/>
            <person name="Harafuji N."/>
            <person name="Hastings K.E."/>
            <person name="Ho I."/>
            <person name="Hotta K."/>
            <person name="Huang W."/>
            <person name="Kawashima T."/>
            <person name="Lemaire P."/>
            <person name="Martinez D."/>
            <person name="Meinertzhagen I.A."/>
            <person name="Necula S."/>
            <person name="Nonaka M."/>
            <person name="Putnam N."/>
            <person name="Rash S."/>
            <person name="Saiga H."/>
            <person name="Satake M."/>
            <person name="Terry A."/>
            <person name="Yamada L."/>
            <person name="Wang H.G."/>
            <person name="Awazu S."/>
            <person name="Azumi K."/>
            <person name="Boore J."/>
            <person name="Branno M."/>
            <person name="Chin-Bow S."/>
            <person name="DeSantis R."/>
            <person name="Doyle S."/>
            <person name="Francino P."/>
            <person name="Keys D.N."/>
            <person name="Haga S."/>
            <person name="Hayashi H."/>
            <person name="Hino K."/>
            <person name="Imai K.S."/>
            <person name="Inaba K."/>
            <person name="Kano S."/>
            <person name="Kobayashi K."/>
            <person name="Kobayashi M."/>
            <person name="Lee B.I."/>
            <person name="Makabe K.W."/>
            <person name="Manohar C."/>
            <person name="Matassi G."/>
            <person name="Medina M."/>
            <person name="Mochizuki Y."/>
            <person name="Mount S."/>
            <person name="Morishita T."/>
            <person name="Miura S."/>
            <person name="Nakayama A."/>
            <person name="Nishizaka S."/>
            <person name="Nomoto H."/>
            <person name="Ohta F."/>
            <person name="Oishi K."/>
            <person name="Rigoutsos I."/>
            <person name="Sano M."/>
            <person name="Sasaki A."/>
            <person name="Sasakura Y."/>
            <person name="Shoguchi E."/>
            <person name="Shin-i T."/>
            <person name="Spagnuolo A."/>
            <person name="Stainier D."/>
            <person name="Suzuki M.M."/>
            <person name="Tassy O."/>
            <person name="Takatori N."/>
            <person name="Tokuoka M."/>
            <person name="Yagi K."/>
            <person name="Yoshizaki F."/>
            <person name="Wada S."/>
            <person name="Zhang C."/>
            <person name="Hyatt P.D."/>
            <person name="Larimer F."/>
            <person name="Detter C."/>
            <person name="Doggett N."/>
            <person name="Glavina T."/>
            <person name="Hawkins T."/>
            <person name="Richardson P."/>
            <person name="Lucas S."/>
            <person name="Kohara Y."/>
            <person name="Levine M."/>
            <person name="Satoh N."/>
            <person name="Rokhsar D.S."/>
        </authorList>
    </citation>
    <scope>NUCLEOTIDE SEQUENCE [LARGE SCALE GENOMIC DNA]</scope>
</reference>
<keyword evidence="2 3" id="KW-0040">ANK repeat</keyword>
<evidence type="ECO:0000256" key="2">
    <source>
        <dbReference type="ARBA" id="ARBA00023043"/>
    </source>
</evidence>
<keyword evidence="6" id="KW-1185">Reference proteome</keyword>
<dbReference type="SMART" id="SM00248">
    <property type="entry name" value="ANK"/>
    <property type="match status" value="1"/>
</dbReference>
<gene>
    <name evidence="5" type="primary">LOC100187072</name>
</gene>
<evidence type="ECO:0000256" key="4">
    <source>
        <dbReference type="SAM" id="MobiDB-lite"/>
    </source>
</evidence>
<evidence type="ECO:0000313" key="5">
    <source>
        <dbReference type="Ensembl" id="ENSCINP00000032543.1"/>
    </source>
</evidence>
<evidence type="ECO:0000313" key="6">
    <source>
        <dbReference type="Proteomes" id="UP000008144"/>
    </source>
</evidence>
<dbReference type="Gene3D" id="1.25.40.20">
    <property type="entry name" value="Ankyrin repeat-containing domain"/>
    <property type="match status" value="1"/>
</dbReference>
<evidence type="ECO:0000256" key="1">
    <source>
        <dbReference type="ARBA" id="ARBA00022737"/>
    </source>
</evidence>
<dbReference type="InterPro" id="IPR036770">
    <property type="entry name" value="Ankyrin_rpt-contain_sf"/>
</dbReference>
<dbReference type="PROSITE" id="PS50088">
    <property type="entry name" value="ANK_REPEAT"/>
    <property type="match status" value="1"/>
</dbReference>
<dbReference type="PROSITE" id="PS50297">
    <property type="entry name" value="ANK_REP_REGION"/>
    <property type="match status" value="1"/>
</dbReference>
<dbReference type="STRING" id="7719.ENSCINP00000032543"/>
<feature type="repeat" description="ANK" evidence="3">
    <location>
        <begin position="141"/>
        <end position="173"/>
    </location>
</feature>
<dbReference type="Proteomes" id="UP000008144">
    <property type="component" value="Unassembled WGS sequence"/>
</dbReference>
<dbReference type="InParanoid" id="H2XSA9"/>
<dbReference type="SUPFAM" id="SSF48403">
    <property type="entry name" value="Ankyrin repeat"/>
    <property type="match status" value="1"/>
</dbReference>
<reference evidence="5" key="2">
    <citation type="submission" date="2025-08" db="UniProtKB">
        <authorList>
            <consortium name="Ensembl"/>
        </authorList>
    </citation>
    <scope>IDENTIFICATION</scope>
</reference>
<dbReference type="PANTHER" id="PTHR24161">
    <property type="entry name" value="ANK_REP_REGION DOMAIN-CONTAINING PROTEIN-RELATED"/>
    <property type="match status" value="1"/>
</dbReference>
<accession>H2XSA9</accession>